<sequence>MRLYSEILLVCTLLVAVFARPENTETDVSKMKNEIVKGDVETDLFTRVKRQFYVPGYYPPVGAYYVPRFVGGYYPAPMHPYFYG</sequence>
<organism evidence="2 3">
    <name type="scientific">Steinernema carpocapsae</name>
    <name type="common">Entomopathogenic nematode</name>
    <dbReference type="NCBI Taxonomy" id="34508"/>
    <lineage>
        <taxon>Eukaryota</taxon>
        <taxon>Metazoa</taxon>
        <taxon>Ecdysozoa</taxon>
        <taxon>Nematoda</taxon>
        <taxon>Chromadorea</taxon>
        <taxon>Rhabditida</taxon>
        <taxon>Tylenchina</taxon>
        <taxon>Panagrolaimomorpha</taxon>
        <taxon>Strongyloidoidea</taxon>
        <taxon>Steinernematidae</taxon>
        <taxon>Steinernema</taxon>
    </lineage>
</organism>
<gene>
    <name evidence="2" type="ORF">L596_021682</name>
</gene>
<evidence type="ECO:0000256" key="1">
    <source>
        <dbReference type="SAM" id="SignalP"/>
    </source>
</evidence>
<keyword evidence="1" id="KW-0732">Signal</keyword>
<name>A0A4U5MJJ1_STECR</name>
<evidence type="ECO:0000313" key="2">
    <source>
        <dbReference type="EMBL" id="TKR69537.1"/>
    </source>
</evidence>
<dbReference type="EMBL" id="AZBU02000007">
    <property type="protein sequence ID" value="TKR69537.1"/>
    <property type="molecule type" value="Genomic_DNA"/>
</dbReference>
<protein>
    <submittedName>
        <fullName evidence="2">Uncharacterized protein</fullName>
    </submittedName>
</protein>
<proteinExistence type="predicted"/>
<dbReference type="AlphaFoldDB" id="A0A4U5MJJ1"/>
<feature type="chain" id="PRO_5020603358" evidence="1">
    <location>
        <begin position="20"/>
        <end position="84"/>
    </location>
</feature>
<keyword evidence="3" id="KW-1185">Reference proteome</keyword>
<evidence type="ECO:0000313" key="3">
    <source>
        <dbReference type="Proteomes" id="UP000298663"/>
    </source>
</evidence>
<feature type="signal peptide" evidence="1">
    <location>
        <begin position="1"/>
        <end position="19"/>
    </location>
</feature>
<accession>A0A4U5MJJ1</accession>
<dbReference type="Proteomes" id="UP000298663">
    <property type="component" value="Unassembled WGS sequence"/>
</dbReference>
<comment type="caution">
    <text evidence="2">The sequence shown here is derived from an EMBL/GenBank/DDBJ whole genome shotgun (WGS) entry which is preliminary data.</text>
</comment>
<reference evidence="2 3" key="2">
    <citation type="journal article" date="2019" name="G3 (Bethesda)">
        <title>Hybrid Assembly of the Genome of the Entomopathogenic Nematode Steinernema carpocapsae Identifies the X-Chromosome.</title>
        <authorList>
            <person name="Serra L."/>
            <person name="Macchietto M."/>
            <person name="Macias-Munoz A."/>
            <person name="McGill C.J."/>
            <person name="Rodriguez I.M."/>
            <person name="Rodriguez B."/>
            <person name="Murad R."/>
            <person name="Mortazavi A."/>
        </authorList>
    </citation>
    <scope>NUCLEOTIDE SEQUENCE [LARGE SCALE GENOMIC DNA]</scope>
    <source>
        <strain evidence="2 3">ALL</strain>
    </source>
</reference>
<reference evidence="2 3" key="1">
    <citation type="journal article" date="2015" name="Genome Biol.">
        <title>Comparative genomics of Steinernema reveals deeply conserved gene regulatory networks.</title>
        <authorList>
            <person name="Dillman A.R."/>
            <person name="Macchietto M."/>
            <person name="Porter C.F."/>
            <person name="Rogers A."/>
            <person name="Williams B."/>
            <person name="Antoshechkin I."/>
            <person name="Lee M.M."/>
            <person name="Goodwin Z."/>
            <person name="Lu X."/>
            <person name="Lewis E.E."/>
            <person name="Goodrich-Blair H."/>
            <person name="Stock S.P."/>
            <person name="Adams B.J."/>
            <person name="Sternberg P.W."/>
            <person name="Mortazavi A."/>
        </authorList>
    </citation>
    <scope>NUCLEOTIDE SEQUENCE [LARGE SCALE GENOMIC DNA]</scope>
    <source>
        <strain evidence="2 3">ALL</strain>
    </source>
</reference>